<protein>
    <submittedName>
        <fullName evidence="2">GNAT family N-acetyltransferase</fullName>
    </submittedName>
</protein>
<proteinExistence type="predicted"/>
<dbReference type="GO" id="GO:0016747">
    <property type="term" value="F:acyltransferase activity, transferring groups other than amino-acyl groups"/>
    <property type="evidence" value="ECO:0007669"/>
    <property type="project" value="InterPro"/>
</dbReference>
<evidence type="ECO:0000259" key="1">
    <source>
        <dbReference type="PROSITE" id="PS51186"/>
    </source>
</evidence>
<dbReference type="InterPro" id="IPR016181">
    <property type="entry name" value="Acyl_CoA_acyltransferase"/>
</dbReference>
<organism evidence="2 3">
    <name type="scientific">Halovulum dunhuangense</name>
    <dbReference type="NCBI Taxonomy" id="1505036"/>
    <lineage>
        <taxon>Bacteria</taxon>
        <taxon>Pseudomonadati</taxon>
        <taxon>Pseudomonadota</taxon>
        <taxon>Alphaproteobacteria</taxon>
        <taxon>Rhodobacterales</taxon>
        <taxon>Paracoccaceae</taxon>
        <taxon>Halovulum</taxon>
    </lineage>
</organism>
<reference evidence="2 3" key="1">
    <citation type="submission" date="2020-05" db="EMBL/GenBank/DDBJ databases">
        <title>Gimesia benthica sp. nov., a novel planctomycete isolated from a deep-sea water sample of the Northwest Indian Ocean.</title>
        <authorList>
            <person name="Wang J."/>
            <person name="Ruan C."/>
            <person name="Song L."/>
            <person name="Zhu Y."/>
            <person name="Li A."/>
            <person name="Zheng X."/>
            <person name="Wang L."/>
            <person name="Lu Z."/>
            <person name="Huang Y."/>
            <person name="Du W."/>
            <person name="Zhou Y."/>
            <person name="Huang L."/>
            <person name="Dai X."/>
        </authorList>
    </citation>
    <scope>NUCLEOTIDE SEQUENCE [LARGE SCALE GENOMIC DNA]</scope>
    <source>
        <strain evidence="2 3">YYQ-30</strain>
    </source>
</reference>
<dbReference type="Pfam" id="PF00583">
    <property type="entry name" value="Acetyltransf_1"/>
    <property type="match status" value="1"/>
</dbReference>
<dbReference type="SUPFAM" id="SSF55729">
    <property type="entry name" value="Acyl-CoA N-acyltransferases (Nat)"/>
    <property type="match status" value="1"/>
</dbReference>
<dbReference type="Proteomes" id="UP000572377">
    <property type="component" value="Unassembled WGS sequence"/>
</dbReference>
<evidence type="ECO:0000313" key="2">
    <source>
        <dbReference type="EMBL" id="NNU81294.1"/>
    </source>
</evidence>
<evidence type="ECO:0000313" key="3">
    <source>
        <dbReference type="Proteomes" id="UP000572377"/>
    </source>
</evidence>
<name>A0A849L535_9RHOB</name>
<dbReference type="Gene3D" id="3.40.630.30">
    <property type="match status" value="1"/>
</dbReference>
<feature type="domain" description="N-acetyltransferase" evidence="1">
    <location>
        <begin position="3"/>
        <end position="161"/>
    </location>
</feature>
<dbReference type="InterPro" id="IPR052742">
    <property type="entry name" value="Mito_N-acetyltransferase"/>
</dbReference>
<comment type="caution">
    <text evidence="2">The sequence shown here is derived from an EMBL/GenBank/DDBJ whole genome shotgun (WGS) entry which is preliminary data.</text>
</comment>
<dbReference type="InterPro" id="IPR000182">
    <property type="entry name" value="GNAT_dom"/>
</dbReference>
<dbReference type="CDD" id="cd04301">
    <property type="entry name" value="NAT_SF"/>
    <property type="match status" value="1"/>
</dbReference>
<dbReference type="PANTHER" id="PTHR43138">
    <property type="entry name" value="ACETYLTRANSFERASE, GNAT FAMILY"/>
    <property type="match status" value="1"/>
</dbReference>
<dbReference type="AlphaFoldDB" id="A0A849L535"/>
<sequence length="161" mass="17862">MSLRIRPASPGDDDILWQMLEPVFRKGESFCRATDVDRAGGLDYWQRGHDVFIAEEDGRVVGSYYIGPNQQGGGAHVCNCGYLTAQDAQGRGIARRLLEASLEEARSRGYRAMQFNFVIATNTRAVATWSAYGFETVGRLPGAYRRPGGEFVDALVMYKTL</sequence>
<dbReference type="PANTHER" id="PTHR43138:SF1">
    <property type="entry name" value="N-ACETYLTRANSFERASE ACA1"/>
    <property type="match status" value="1"/>
</dbReference>
<keyword evidence="2" id="KW-0808">Transferase</keyword>
<gene>
    <name evidence="2" type="ORF">HMH01_12685</name>
</gene>
<keyword evidence="3" id="KW-1185">Reference proteome</keyword>
<dbReference type="PROSITE" id="PS51186">
    <property type="entry name" value="GNAT"/>
    <property type="match status" value="1"/>
</dbReference>
<dbReference type="RefSeq" id="WP_171326107.1">
    <property type="nucleotide sequence ID" value="NZ_JABFBC010000002.1"/>
</dbReference>
<accession>A0A849L535</accession>
<dbReference type="EMBL" id="JABFBC010000002">
    <property type="protein sequence ID" value="NNU81294.1"/>
    <property type="molecule type" value="Genomic_DNA"/>
</dbReference>